<dbReference type="EMBL" id="CP025430">
    <property type="protein sequence ID" value="AUH65422.1"/>
    <property type="molecule type" value="Genomic_DNA"/>
</dbReference>
<accession>A0A2H5F1L6</accession>
<dbReference type="InterPro" id="IPR036249">
    <property type="entry name" value="Thioredoxin-like_sf"/>
</dbReference>
<dbReference type="Pfam" id="PF06764">
    <property type="entry name" value="DUF1223"/>
    <property type="match status" value="1"/>
</dbReference>
<dbReference type="OrthoDB" id="9808254at2"/>
<dbReference type="AlphaFoldDB" id="A0A2H5F1L6"/>
<reference evidence="1 2" key="1">
    <citation type="journal article" date="2013" name="Antonie Van Leeuwenhoek">
        <title>Paracoccus zhejiangensis sp. nov., isolated from activated sludge in wastewater-treatment system.</title>
        <authorList>
            <person name="Wu Z.G."/>
            <person name="Zhang D.F."/>
            <person name="Liu Y.L."/>
            <person name="Wang F."/>
            <person name="Jiang X."/>
            <person name="Li C."/>
            <person name="Li S.P."/>
            <person name="Hong Q."/>
            <person name="Li W.J."/>
        </authorList>
    </citation>
    <scope>NUCLEOTIDE SEQUENCE [LARGE SCALE GENOMIC DNA]</scope>
    <source>
        <strain evidence="1 2">J6</strain>
    </source>
</reference>
<evidence type="ECO:0000313" key="2">
    <source>
        <dbReference type="Proteomes" id="UP000234530"/>
    </source>
</evidence>
<dbReference type="PANTHER" id="PTHR36057">
    <property type="match status" value="1"/>
</dbReference>
<organism evidence="1 2">
    <name type="scientific">Paracoccus zhejiangensis</name>
    <dbReference type="NCBI Taxonomy" id="1077935"/>
    <lineage>
        <taxon>Bacteria</taxon>
        <taxon>Pseudomonadati</taxon>
        <taxon>Pseudomonadota</taxon>
        <taxon>Alphaproteobacteria</taxon>
        <taxon>Rhodobacterales</taxon>
        <taxon>Paracoccaceae</taxon>
        <taxon>Paracoccus</taxon>
    </lineage>
</organism>
<dbReference type="Proteomes" id="UP000234530">
    <property type="component" value="Chromosome"/>
</dbReference>
<gene>
    <name evidence="1" type="ORF">CX676_15655</name>
</gene>
<dbReference type="PANTHER" id="PTHR36057:SF1">
    <property type="entry name" value="LIPOPROTEIN LIPID ATTACHMENT SITE-LIKE PROTEIN, PUTATIVE (DUF1223)-RELATED"/>
    <property type="match status" value="1"/>
</dbReference>
<name>A0A2H5F1L6_9RHOB</name>
<proteinExistence type="predicted"/>
<sequence length="340" mass="36083">MPLTDRPNFRLHGLAVATLTAGLLLLSALPLAAQQDGSMGGIEASQGMEAEFATDDEMPGTDGFAVESGSDLGADSGPLTDPYADAPVIEAPEASDFNSFAGSEMSAPVIGLSDMPGAPVVVELFTSQGCNSCPPADAMLAELADDPDILPLSYHVDYWDYLGWTDKFASPEFTRRQKNYARSVGERAVYTPQLIVGGQDTTPSMQPTDLMGMIDAHRASPALVNVVERDADGRKVVELTPLSDLGGVVAVLLVRFAPRRTVEVTSGENRGRSITYANVVLDIARLANWNGRAPLRLTIGAATESGEDFPPDTRHAILIQRMSGAKAQMPGPILTALRLD</sequence>
<evidence type="ECO:0000313" key="1">
    <source>
        <dbReference type="EMBL" id="AUH65422.1"/>
    </source>
</evidence>
<dbReference type="KEGG" id="pzh:CX676_15655"/>
<protein>
    <submittedName>
        <fullName evidence="1">DUF1223 domain-containing protein</fullName>
    </submittedName>
</protein>
<dbReference type="RefSeq" id="WP_101753445.1">
    <property type="nucleotide sequence ID" value="NZ_CP025430.1"/>
</dbReference>
<dbReference type="SUPFAM" id="SSF52833">
    <property type="entry name" value="Thioredoxin-like"/>
    <property type="match status" value="1"/>
</dbReference>
<dbReference type="InterPro" id="IPR010634">
    <property type="entry name" value="DUF1223"/>
</dbReference>
<keyword evidence="2" id="KW-1185">Reference proteome</keyword>